<reference evidence="1" key="1">
    <citation type="submission" date="2022-07" db="EMBL/GenBank/DDBJ databases">
        <title>Phylogenomic reconstructions and comparative analyses of Kickxellomycotina fungi.</title>
        <authorList>
            <person name="Reynolds N.K."/>
            <person name="Stajich J.E."/>
            <person name="Barry K."/>
            <person name="Grigoriev I.V."/>
            <person name="Crous P."/>
            <person name="Smith M.E."/>
        </authorList>
    </citation>
    <scope>NUCLEOTIDE SEQUENCE</scope>
    <source>
        <strain evidence="1">BCRC 34780</strain>
    </source>
</reference>
<protein>
    <submittedName>
        <fullName evidence="1">Uncharacterized protein</fullName>
    </submittedName>
</protein>
<evidence type="ECO:0000313" key="1">
    <source>
        <dbReference type="EMBL" id="KAJ2800563.1"/>
    </source>
</evidence>
<sequence length="103" mass="11756">MLSRSAAIAGRQLRRARPRHIAPAGLIARRSYTNTSVYTRVDWMSHDELMKVILAEHQYLAELLHSDDSHAPWCRDAVDTVSRCVQADSHACEPWSPEQVFLE</sequence>
<proteinExistence type="predicted"/>
<keyword evidence="2" id="KW-1185">Reference proteome</keyword>
<name>A0ACC1L4P7_9FUNG</name>
<accession>A0ACC1L4P7</accession>
<evidence type="ECO:0000313" key="2">
    <source>
        <dbReference type="Proteomes" id="UP001140087"/>
    </source>
</evidence>
<dbReference type="EMBL" id="JANBUN010000924">
    <property type="protein sequence ID" value="KAJ2800563.1"/>
    <property type="molecule type" value="Genomic_DNA"/>
</dbReference>
<gene>
    <name evidence="1" type="ORF">H4R21_003125</name>
</gene>
<organism evidence="1 2">
    <name type="scientific">Coemansia helicoidea</name>
    <dbReference type="NCBI Taxonomy" id="1286919"/>
    <lineage>
        <taxon>Eukaryota</taxon>
        <taxon>Fungi</taxon>
        <taxon>Fungi incertae sedis</taxon>
        <taxon>Zoopagomycota</taxon>
        <taxon>Kickxellomycotina</taxon>
        <taxon>Kickxellomycetes</taxon>
        <taxon>Kickxellales</taxon>
        <taxon>Kickxellaceae</taxon>
        <taxon>Coemansia</taxon>
    </lineage>
</organism>
<dbReference type="Proteomes" id="UP001140087">
    <property type="component" value="Unassembled WGS sequence"/>
</dbReference>
<comment type="caution">
    <text evidence="1">The sequence shown here is derived from an EMBL/GenBank/DDBJ whole genome shotgun (WGS) entry which is preliminary data.</text>
</comment>